<evidence type="ECO:0000313" key="3">
    <source>
        <dbReference type="Proteomes" id="UP000346198"/>
    </source>
</evidence>
<dbReference type="RefSeq" id="WP_168433486.1">
    <property type="nucleotide sequence ID" value="NZ_CAAHFH010000002.1"/>
</dbReference>
<feature type="region of interest" description="Disordered" evidence="1">
    <location>
        <begin position="36"/>
        <end position="58"/>
    </location>
</feature>
<name>A0A6C2UPB0_9BACT</name>
<protein>
    <submittedName>
        <fullName evidence="2">Uncharacterized protein</fullName>
    </submittedName>
</protein>
<dbReference type="EMBL" id="CAAHFH010000002">
    <property type="protein sequence ID" value="VGO22105.1"/>
    <property type="molecule type" value="Genomic_DNA"/>
</dbReference>
<evidence type="ECO:0000313" key="2">
    <source>
        <dbReference type="EMBL" id="VGO22105.1"/>
    </source>
</evidence>
<proteinExistence type="predicted"/>
<evidence type="ECO:0000256" key="1">
    <source>
        <dbReference type="SAM" id="MobiDB-lite"/>
    </source>
</evidence>
<dbReference type="Proteomes" id="UP000346198">
    <property type="component" value="Unassembled WGS sequence"/>
</dbReference>
<organism evidence="2 3">
    <name type="scientific">Pontiella sulfatireligans</name>
    <dbReference type="NCBI Taxonomy" id="2750658"/>
    <lineage>
        <taxon>Bacteria</taxon>
        <taxon>Pseudomonadati</taxon>
        <taxon>Kiritimatiellota</taxon>
        <taxon>Kiritimatiellia</taxon>
        <taxon>Kiritimatiellales</taxon>
        <taxon>Pontiellaceae</taxon>
        <taxon>Pontiella</taxon>
    </lineage>
</organism>
<keyword evidence="3" id="KW-1185">Reference proteome</keyword>
<sequence length="58" mass="6026">MSDRQFKVILGTMALLAFGLLLGLLGAELSDASKNRDVTAAPGGGEGLSLQPRLLLND</sequence>
<dbReference type="AlphaFoldDB" id="A0A6C2UPB0"/>
<accession>A0A6C2UPB0</accession>
<gene>
    <name evidence="2" type="ORF">SCARR_04186</name>
</gene>
<reference evidence="2 3" key="1">
    <citation type="submission" date="2019-04" db="EMBL/GenBank/DDBJ databases">
        <authorList>
            <person name="Van Vliet M D."/>
        </authorList>
    </citation>
    <scope>NUCLEOTIDE SEQUENCE [LARGE SCALE GENOMIC DNA]</scope>
    <source>
        <strain evidence="2 3">F21</strain>
    </source>
</reference>